<name>A7I5J8_METB6</name>
<dbReference type="KEGG" id="mbn:Mboo_0491"/>
<evidence type="ECO:0000313" key="1">
    <source>
        <dbReference type="EMBL" id="ABS55009.1"/>
    </source>
</evidence>
<dbReference type="RefSeq" id="WP_012106028.1">
    <property type="nucleotide sequence ID" value="NC_009712.1"/>
</dbReference>
<dbReference type="eggNOG" id="arCOG01220">
    <property type="taxonomic scope" value="Archaea"/>
</dbReference>
<dbReference type="AlphaFoldDB" id="A7I5J8"/>
<evidence type="ECO:0008006" key="3">
    <source>
        <dbReference type="Google" id="ProtNLM"/>
    </source>
</evidence>
<accession>A7I5J8</accession>
<organism evidence="1 2">
    <name type="scientific">Methanoregula boonei (strain DSM 21154 / JCM 14090 / 6A8)</name>
    <dbReference type="NCBI Taxonomy" id="456442"/>
    <lineage>
        <taxon>Archaea</taxon>
        <taxon>Methanobacteriati</taxon>
        <taxon>Methanobacteriota</taxon>
        <taxon>Stenosarchaea group</taxon>
        <taxon>Methanomicrobia</taxon>
        <taxon>Methanomicrobiales</taxon>
        <taxon>Methanoregulaceae</taxon>
        <taxon>Methanoregula</taxon>
    </lineage>
</organism>
<dbReference type="HOGENOM" id="CLU_069059_0_0_2"/>
<sequence>MACPVCGGDCVRPAQEVLAALPTLFVPCPFCRMQVLDKRAPLPVLDYPEPCSCGRRFIDGVFAHLYVIMWEEGDLLPHDPLIAVGSPLIHPGLALDHPPFLPTKSLLLLSGKVTQKTARRIVAEVPEVKGVVRTIPGIPGLASHEPGAVPCAHTLLAGCDVRADLFPLGEGTLVVYKQQSVIHVEFPRAGYPKVRAVAAHTGKPPVPLFIDACSGPGTLGLAAAGLGVPHVIMNDAWYAAAFWSAVNIGVNRALFAIDDVKISVQYAEMATRPVVQMPEKIAEARGQQILEVYQGDFRHLMSVIPRDTHLVTALDIFDKQDRGTVAALLHDWQDRVGGEVFVP</sequence>
<dbReference type="InterPro" id="IPR029063">
    <property type="entry name" value="SAM-dependent_MTases_sf"/>
</dbReference>
<dbReference type="OrthoDB" id="134019at2157"/>
<dbReference type="GeneID" id="5411068"/>
<dbReference type="SUPFAM" id="SSF53335">
    <property type="entry name" value="S-adenosyl-L-methionine-dependent methyltransferases"/>
    <property type="match status" value="1"/>
</dbReference>
<dbReference type="Proteomes" id="UP000002408">
    <property type="component" value="Chromosome"/>
</dbReference>
<dbReference type="EMBL" id="CP000780">
    <property type="protein sequence ID" value="ABS55009.1"/>
    <property type="molecule type" value="Genomic_DNA"/>
</dbReference>
<evidence type="ECO:0000313" key="2">
    <source>
        <dbReference type="Proteomes" id="UP000002408"/>
    </source>
</evidence>
<keyword evidence="2" id="KW-1185">Reference proteome</keyword>
<proteinExistence type="predicted"/>
<reference evidence="2" key="1">
    <citation type="journal article" date="2015" name="Microbiology">
        <title>Genome of Methanoregula boonei 6A8 reveals adaptations to oligotrophic peatland environments.</title>
        <authorList>
            <person name="Braeuer S."/>
            <person name="Cadillo-Quiroz H."/>
            <person name="Kyrpides N."/>
            <person name="Woyke T."/>
            <person name="Goodwin L."/>
            <person name="Detter C."/>
            <person name="Podell S."/>
            <person name="Yavitt J.B."/>
            <person name="Zinder S.H."/>
        </authorList>
    </citation>
    <scope>NUCLEOTIDE SEQUENCE [LARGE SCALE GENOMIC DNA]</scope>
    <source>
        <strain evidence="2">DSM 21154 / JCM 14090 / 6A8</strain>
    </source>
</reference>
<protein>
    <recommendedName>
        <fullName evidence="3">Methyltransferase</fullName>
    </recommendedName>
</protein>
<gene>
    <name evidence="1" type="ordered locus">Mboo_0491</name>
</gene>